<comment type="function">
    <text evidence="1">Golgi membrane protein involved in vesicular trafficking and spindle migration.</text>
</comment>
<comment type="subcellular location">
    <subcellularLocation>
        <location evidence="2">Golgi apparatus membrane</location>
        <topology evidence="2">Multi-pass membrane protein</topology>
    </subcellularLocation>
</comment>
<evidence type="ECO:0000256" key="2">
    <source>
        <dbReference type="ARBA" id="ARBA00004653"/>
    </source>
</evidence>
<dbReference type="PANTHER" id="PTHR47549:SF1">
    <property type="entry name" value="GOLGI APPARATUS MEMBRANE PROTEIN TVP38"/>
    <property type="match status" value="1"/>
</dbReference>
<dbReference type="STRING" id="40998.A0A2P8AE03"/>
<feature type="compositionally biased region" description="Polar residues" evidence="10">
    <location>
        <begin position="40"/>
        <end position="53"/>
    </location>
</feature>
<evidence type="ECO:0000313" key="14">
    <source>
        <dbReference type="Proteomes" id="UP000243723"/>
    </source>
</evidence>
<keyword evidence="14" id="KW-1185">Reference proteome</keyword>
<evidence type="ECO:0000256" key="8">
    <source>
        <dbReference type="ARBA" id="ARBA00023034"/>
    </source>
</evidence>
<organism evidence="13 14">
    <name type="scientific">Elsinoe australis</name>
    <dbReference type="NCBI Taxonomy" id="40998"/>
    <lineage>
        <taxon>Eukaryota</taxon>
        <taxon>Fungi</taxon>
        <taxon>Dikarya</taxon>
        <taxon>Ascomycota</taxon>
        <taxon>Pezizomycotina</taxon>
        <taxon>Dothideomycetes</taxon>
        <taxon>Dothideomycetidae</taxon>
        <taxon>Myriangiales</taxon>
        <taxon>Elsinoaceae</taxon>
        <taxon>Elsinoe</taxon>
    </lineage>
</organism>
<feature type="transmembrane region" description="Helical" evidence="11">
    <location>
        <begin position="148"/>
        <end position="179"/>
    </location>
</feature>
<dbReference type="InterPro" id="IPR051076">
    <property type="entry name" value="Golgi_membrane_TVP38/TMEM64"/>
</dbReference>
<proteinExistence type="inferred from homology"/>
<evidence type="ECO:0000256" key="4">
    <source>
        <dbReference type="ARBA" id="ARBA00013533"/>
    </source>
</evidence>
<evidence type="ECO:0000256" key="10">
    <source>
        <dbReference type="SAM" id="MobiDB-lite"/>
    </source>
</evidence>
<dbReference type="Proteomes" id="UP000243723">
    <property type="component" value="Unassembled WGS sequence"/>
</dbReference>
<feature type="domain" description="VTT" evidence="12">
    <location>
        <begin position="168"/>
        <end position="283"/>
    </location>
</feature>
<evidence type="ECO:0000256" key="5">
    <source>
        <dbReference type="ARBA" id="ARBA00020673"/>
    </source>
</evidence>
<name>A0A2P8AE03_9PEZI</name>
<dbReference type="InterPro" id="IPR032816">
    <property type="entry name" value="VTT_dom"/>
</dbReference>
<sequence>MPALPPSPPSEDYTSTARFLANPPPRPSSHSPVAAKRSSRSTSRGAVPNNNPSLFPRYASASERTSFTSQWPSHSISGHSLRSRLASTYSTAHSTATSFLSRFTPAQRILLFAASALLLVLSILFLAFSSRIFAALVPLVERWRSSPVGWLILWLMVFFVSFPPMIGYSTCFTLGGFVFGLWKGWLIVASATVAGSTASFLVSRYVLRNYTERLARRDTRFQALSGVVEHDGLKLLVMIRLCPLPYSISNGAISTIPSVTPGMFALATALASPKLLIGIFIGSRLGDIAEGLDGGSKIVSYVSIIVGVALGVGTGWVMYTKTMKRARELEEERERRGSGPRVPGRRGRDEEAGLTEGDFEYTDGDEGADAAVRGNDGISLHTAEGEDGTYRDEWDDEGGADAGSLDAVFQAGDGDDSDAEGRGGYRDDDDEEDRQRRR</sequence>
<comment type="similarity">
    <text evidence="3">Belongs to the TVP38/TMEM64 family.</text>
</comment>
<dbReference type="GO" id="GO:0000022">
    <property type="term" value="P:mitotic spindle elongation"/>
    <property type="evidence" value="ECO:0007669"/>
    <property type="project" value="TreeGrafter"/>
</dbReference>
<gene>
    <name evidence="13" type="ORF">B9Z65_6714</name>
</gene>
<keyword evidence="6 11" id="KW-0812">Transmembrane</keyword>
<dbReference type="GO" id="GO:0000139">
    <property type="term" value="C:Golgi membrane"/>
    <property type="evidence" value="ECO:0007669"/>
    <property type="project" value="UniProtKB-SubCell"/>
</dbReference>
<dbReference type="OrthoDB" id="166803at2759"/>
<protein>
    <recommendedName>
        <fullName evidence="4">Golgi apparatus membrane protein TVP38</fullName>
    </recommendedName>
    <alternativeName>
        <fullName evidence="5">Golgi apparatus membrane protein tvp38</fullName>
    </alternativeName>
</protein>
<feature type="transmembrane region" description="Helical" evidence="11">
    <location>
        <begin position="109"/>
        <end position="128"/>
    </location>
</feature>
<feature type="region of interest" description="Disordered" evidence="10">
    <location>
        <begin position="1"/>
        <end position="53"/>
    </location>
</feature>
<feature type="region of interest" description="Disordered" evidence="10">
    <location>
        <begin position="327"/>
        <end position="438"/>
    </location>
</feature>
<evidence type="ECO:0000256" key="11">
    <source>
        <dbReference type="SAM" id="Phobius"/>
    </source>
</evidence>
<dbReference type="AlphaFoldDB" id="A0A2P8AE03"/>
<evidence type="ECO:0000256" key="3">
    <source>
        <dbReference type="ARBA" id="ARBA00008640"/>
    </source>
</evidence>
<feature type="transmembrane region" description="Helical" evidence="11">
    <location>
        <begin position="298"/>
        <end position="319"/>
    </location>
</feature>
<comment type="caution">
    <text evidence="13">The sequence shown here is derived from an EMBL/GenBank/DDBJ whole genome shotgun (WGS) entry which is preliminary data.</text>
</comment>
<accession>A0A2P8AE03</accession>
<keyword evidence="7 11" id="KW-1133">Transmembrane helix</keyword>
<evidence type="ECO:0000256" key="9">
    <source>
        <dbReference type="ARBA" id="ARBA00023136"/>
    </source>
</evidence>
<evidence type="ECO:0000313" key="13">
    <source>
        <dbReference type="EMBL" id="PSK58699.1"/>
    </source>
</evidence>
<dbReference type="GO" id="GO:0016192">
    <property type="term" value="P:vesicle-mediated transport"/>
    <property type="evidence" value="ECO:0007669"/>
    <property type="project" value="TreeGrafter"/>
</dbReference>
<dbReference type="EMBL" id="NHZQ01000016">
    <property type="protein sequence ID" value="PSK58699.1"/>
    <property type="molecule type" value="Genomic_DNA"/>
</dbReference>
<evidence type="ECO:0000256" key="1">
    <source>
        <dbReference type="ARBA" id="ARBA00002978"/>
    </source>
</evidence>
<feature type="transmembrane region" description="Helical" evidence="11">
    <location>
        <begin position="264"/>
        <end position="286"/>
    </location>
</feature>
<reference evidence="13 14" key="1">
    <citation type="submission" date="2017-05" db="EMBL/GenBank/DDBJ databases">
        <title>Draft genome sequence of Elsinoe australis.</title>
        <authorList>
            <person name="Cheng Q."/>
        </authorList>
    </citation>
    <scope>NUCLEOTIDE SEQUENCE [LARGE SCALE GENOMIC DNA]</scope>
    <source>
        <strain evidence="13 14">NL1</strain>
    </source>
</reference>
<keyword evidence="9 11" id="KW-0472">Membrane</keyword>
<keyword evidence="8" id="KW-0333">Golgi apparatus</keyword>
<dbReference type="Pfam" id="PF09335">
    <property type="entry name" value="VTT_dom"/>
    <property type="match status" value="1"/>
</dbReference>
<feature type="transmembrane region" description="Helical" evidence="11">
    <location>
        <begin position="185"/>
        <end position="207"/>
    </location>
</feature>
<evidence type="ECO:0000259" key="12">
    <source>
        <dbReference type="Pfam" id="PF09335"/>
    </source>
</evidence>
<evidence type="ECO:0000256" key="7">
    <source>
        <dbReference type="ARBA" id="ARBA00022989"/>
    </source>
</evidence>
<evidence type="ECO:0000256" key="6">
    <source>
        <dbReference type="ARBA" id="ARBA00022692"/>
    </source>
</evidence>
<feature type="compositionally biased region" description="Basic and acidic residues" evidence="10">
    <location>
        <begin position="327"/>
        <end position="337"/>
    </location>
</feature>
<feature type="compositionally biased region" description="Acidic residues" evidence="10">
    <location>
        <begin position="357"/>
        <end position="368"/>
    </location>
</feature>
<dbReference type="PANTHER" id="PTHR47549">
    <property type="entry name" value="GOLGI APPARATUS MEMBRANE PROTEIN TVP38-RELATED"/>
    <property type="match status" value="1"/>
</dbReference>